<dbReference type="EMBL" id="JFFR01000020">
    <property type="protein sequence ID" value="KDN28318.1"/>
    <property type="molecule type" value="Genomic_DNA"/>
</dbReference>
<accession>A0A066UVT8</accession>
<proteinExistence type="predicted"/>
<dbReference type="Proteomes" id="UP000326789">
    <property type="component" value="Unassembled WGS sequence"/>
</dbReference>
<protein>
    <submittedName>
        <fullName evidence="3">Uncharacterized protein</fullName>
    </submittedName>
</protein>
<evidence type="ECO:0000313" key="4">
    <source>
        <dbReference type="Proteomes" id="UP000027219"/>
    </source>
</evidence>
<dbReference type="EMBL" id="VXDD01000001">
    <property type="protein sequence ID" value="KAB0304526.1"/>
    <property type="molecule type" value="Genomic_DNA"/>
</dbReference>
<gene>
    <name evidence="1" type="ORF">F2P58_16105</name>
    <name evidence="2" type="ORF">F2Z80_11585</name>
    <name evidence="3" type="ORF">VFDL14_23275</name>
</gene>
<dbReference type="Proteomes" id="UP000027219">
    <property type="component" value="Unassembled WGS sequence"/>
</dbReference>
<keyword evidence="4" id="KW-1185">Reference proteome</keyword>
<evidence type="ECO:0000313" key="3">
    <source>
        <dbReference type="EMBL" id="KDN28318.1"/>
    </source>
</evidence>
<evidence type="ECO:0000313" key="1">
    <source>
        <dbReference type="EMBL" id="KAB0286237.1"/>
    </source>
</evidence>
<evidence type="ECO:0000313" key="2">
    <source>
        <dbReference type="EMBL" id="KAB0304526.1"/>
    </source>
</evidence>
<reference evidence="3 4" key="1">
    <citation type="submission" date="2014-02" db="EMBL/GenBank/DDBJ databases">
        <title>Vibrio fortis Dalian14 Genome Sequencing.</title>
        <authorList>
            <person name="Wang Y."/>
            <person name="Song L."/>
            <person name="Liu G."/>
            <person name="Ding J."/>
        </authorList>
    </citation>
    <scope>NUCLEOTIDE SEQUENCE [LARGE SCALE GENOMIC DNA]</scope>
    <source>
        <strain evidence="3 4">Dalian14</strain>
    </source>
</reference>
<dbReference type="OrthoDB" id="5817599at2"/>
<dbReference type="RefSeq" id="WP_032551264.1">
    <property type="nucleotide sequence ID" value="NZ_AP025487.1"/>
</dbReference>
<sequence>MTMICAKEFSEWLRHRFSSEVSGVSLTREDLNSLTGRQRVDPGFINDVHYELMQYGMAFVTDTSRENFYLVHVSQASNWRERLEYQFEKDLFCNIYPIEKSG</sequence>
<dbReference type="AlphaFoldDB" id="A0A066UVT8"/>
<reference evidence="2 5" key="2">
    <citation type="submission" date="2019-09" db="EMBL/GenBank/DDBJ databases">
        <title>Vibrio Fortis S7-72.</title>
        <authorList>
            <person name="Das S.K."/>
        </authorList>
    </citation>
    <scope>NUCLEOTIDE SEQUENCE [LARGE SCALE GENOMIC DNA]</scope>
    <source>
        <strain evidence="2 5">S7-72</strain>
    </source>
</reference>
<organism evidence="3 4">
    <name type="scientific">Vibrio fortis</name>
    <dbReference type="NCBI Taxonomy" id="212667"/>
    <lineage>
        <taxon>Bacteria</taxon>
        <taxon>Pseudomonadati</taxon>
        <taxon>Pseudomonadota</taxon>
        <taxon>Gammaproteobacteria</taxon>
        <taxon>Vibrionales</taxon>
        <taxon>Vibrionaceae</taxon>
        <taxon>Vibrio</taxon>
    </lineage>
</organism>
<comment type="caution">
    <text evidence="3">The sequence shown here is derived from an EMBL/GenBank/DDBJ whole genome shotgun (WGS) entry which is preliminary data.</text>
</comment>
<dbReference type="EMBL" id="VWSE01000008">
    <property type="protein sequence ID" value="KAB0286237.1"/>
    <property type="molecule type" value="Genomic_DNA"/>
</dbReference>
<name>A0A066UVT8_9VIBR</name>
<dbReference type="Proteomes" id="UP000326687">
    <property type="component" value="Unassembled WGS sequence"/>
</dbReference>
<evidence type="ECO:0000313" key="5">
    <source>
        <dbReference type="Proteomes" id="UP000326687"/>
    </source>
</evidence>
<reference evidence="1 6" key="3">
    <citation type="submission" date="2019-09" db="EMBL/GenBank/DDBJ databases">
        <title>Whole genome sequence of Vibrio fortis.</title>
        <authorList>
            <person name="Das S.K."/>
        </authorList>
    </citation>
    <scope>NUCLEOTIDE SEQUENCE [LARGE SCALE GENOMIC DNA]</scope>
    <source>
        <strain evidence="1 6">AN60</strain>
    </source>
</reference>
<evidence type="ECO:0000313" key="6">
    <source>
        <dbReference type="Proteomes" id="UP000326789"/>
    </source>
</evidence>